<accession>A0A5B1M4E3</accession>
<organism evidence="2 3">
    <name type="scientific">Nocardioides antri</name>
    <dbReference type="NCBI Taxonomy" id="2607659"/>
    <lineage>
        <taxon>Bacteria</taxon>
        <taxon>Bacillati</taxon>
        <taxon>Actinomycetota</taxon>
        <taxon>Actinomycetes</taxon>
        <taxon>Propionibacteriales</taxon>
        <taxon>Nocardioidaceae</taxon>
        <taxon>Nocardioides</taxon>
    </lineage>
</organism>
<evidence type="ECO:0000313" key="3">
    <source>
        <dbReference type="Proteomes" id="UP000324351"/>
    </source>
</evidence>
<comment type="caution">
    <text evidence="2">The sequence shown here is derived from an EMBL/GenBank/DDBJ whole genome shotgun (WGS) entry which is preliminary data.</text>
</comment>
<reference evidence="2 3" key="1">
    <citation type="submission" date="2019-09" db="EMBL/GenBank/DDBJ databases">
        <title>Nocardioides panacisoli sp. nov., isolated from the soil of a ginseng field.</title>
        <authorList>
            <person name="Cho C."/>
        </authorList>
    </citation>
    <scope>NUCLEOTIDE SEQUENCE [LARGE SCALE GENOMIC DNA]</scope>
    <source>
        <strain evidence="2 3">BN140041</strain>
    </source>
</reference>
<evidence type="ECO:0008006" key="4">
    <source>
        <dbReference type="Google" id="ProtNLM"/>
    </source>
</evidence>
<dbReference type="Proteomes" id="UP000324351">
    <property type="component" value="Unassembled WGS sequence"/>
</dbReference>
<evidence type="ECO:0000256" key="1">
    <source>
        <dbReference type="SAM" id="MobiDB-lite"/>
    </source>
</evidence>
<keyword evidence="3" id="KW-1185">Reference proteome</keyword>
<dbReference type="InterPro" id="IPR036291">
    <property type="entry name" value="NAD(P)-bd_dom_sf"/>
</dbReference>
<dbReference type="CDD" id="cd24146">
    <property type="entry name" value="nat-AmDH_N_like"/>
    <property type="match status" value="1"/>
</dbReference>
<name>A0A5B1M4E3_9ACTN</name>
<reference evidence="2 3" key="2">
    <citation type="submission" date="2019-09" db="EMBL/GenBank/DDBJ databases">
        <authorList>
            <person name="Jin C."/>
        </authorList>
    </citation>
    <scope>NUCLEOTIDE SEQUENCE [LARGE SCALE GENOMIC DNA]</scope>
    <source>
        <strain evidence="2 3">BN140041</strain>
    </source>
</reference>
<feature type="region of interest" description="Disordered" evidence="1">
    <location>
        <begin position="312"/>
        <end position="332"/>
    </location>
</feature>
<evidence type="ECO:0000313" key="2">
    <source>
        <dbReference type="EMBL" id="KAA1427802.1"/>
    </source>
</evidence>
<gene>
    <name evidence="2" type="ORF">F0U47_10270</name>
</gene>
<dbReference type="RefSeq" id="WP_149750234.1">
    <property type="nucleotide sequence ID" value="NZ_VUJW01000003.1"/>
</dbReference>
<dbReference type="EMBL" id="VUJW01000003">
    <property type="protein sequence ID" value="KAA1427802.1"/>
    <property type="molecule type" value="Genomic_DNA"/>
</dbReference>
<dbReference type="AlphaFoldDB" id="A0A5B1M4E3"/>
<proteinExistence type="predicted"/>
<dbReference type="SUPFAM" id="SSF51735">
    <property type="entry name" value="NAD(P)-binding Rossmann-fold domains"/>
    <property type="match status" value="1"/>
</dbReference>
<protein>
    <recommendedName>
        <fullName evidence="4">Dihydrodipicolinate reductase</fullName>
    </recommendedName>
</protein>
<dbReference type="Gene3D" id="3.40.50.720">
    <property type="entry name" value="NAD(P)-binding Rossmann-like Domain"/>
    <property type="match status" value="1"/>
</dbReference>
<sequence>MTGSDIQVVVQGLGLLGRTAIGVCEDTPGVDLVAVVTRRPDEATGLPPGVAVLGDLREAARDHPGAVVLSTVHALDGDLERTLVDAVTVGLDVVTSSGAFHPPTQLADGGDALDALARQHSARVMASGVQPGFVLDVLPAAVLDLAPGWTSVDVVKPSDARSWPPSTRHMLGLGELPHVVESAVPYPLAASAHLIASAVGRCVVEISESRSARTARHDVVLPDETIPAGHSIGFAQECVARLEGGRQVRIRWEPTVDVTEDTDLSLRLEATGKADLTMTLDGSFRQDPYPATAARMLHTAVRARDLPPGLHTAAAPGLQWPLSPAGGRARRR</sequence>